<keyword evidence="3" id="KW-1185">Reference proteome</keyword>
<proteinExistence type="predicted"/>
<reference evidence="2" key="1">
    <citation type="submission" date="2021-03" db="EMBL/GenBank/DDBJ databases">
        <authorList>
            <person name="Bekaert M."/>
        </authorList>
    </citation>
    <scope>NUCLEOTIDE SEQUENCE</scope>
</reference>
<evidence type="ECO:0000259" key="1">
    <source>
        <dbReference type="Pfam" id="PF07679"/>
    </source>
</evidence>
<dbReference type="Pfam" id="PF08477">
    <property type="entry name" value="Roc"/>
    <property type="match status" value="1"/>
</dbReference>
<dbReference type="SUPFAM" id="SSF48726">
    <property type="entry name" value="Immunoglobulin"/>
    <property type="match status" value="1"/>
</dbReference>
<organism evidence="2 3">
    <name type="scientific">Mytilus edulis</name>
    <name type="common">Blue mussel</name>
    <dbReference type="NCBI Taxonomy" id="6550"/>
    <lineage>
        <taxon>Eukaryota</taxon>
        <taxon>Metazoa</taxon>
        <taxon>Spiralia</taxon>
        <taxon>Lophotrochozoa</taxon>
        <taxon>Mollusca</taxon>
        <taxon>Bivalvia</taxon>
        <taxon>Autobranchia</taxon>
        <taxon>Pteriomorphia</taxon>
        <taxon>Mytilida</taxon>
        <taxon>Mytiloidea</taxon>
        <taxon>Mytilidae</taxon>
        <taxon>Mytilinae</taxon>
        <taxon>Mytilus</taxon>
    </lineage>
</organism>
<dbReference type="OrthoDB" id="6133052at2759"/>
<accession>A0A8S3U248</accession>
<dbReference type="AlphaFoldDB" id="A0A8S3U248"/>
<name>A0A8S3U248_MYTED</name>
<protein>
    <submittedName>
        <fullName evidence="2">TTN</fullName>
        <ecNumber evidence="2">2.7.11.1</ecNumber>
    </submittedName>
</protein>
<dbReference type="EC" id="2.7.11.1" evidence="2"/>
<dbReference type="CDD" id="cd00096">
    <property type="entry name" value="Ig"/>
    <property type="match status" value="1"/>
</dbReference>
<feature type="domain" description="Immunoglobulin I-set" evidence="1">
    <location>
        <begin position="2"/>
        <end position="73"/>
    </location>
</feature>
<dbReference type="Gene3D" id="3.40.50.300">
    <property type="entry name" value="P-loop containing nucleotide triphosphate hydrolases"/>
    <property type="match status" value="1"/>
</dbReference>
<dbReference type="SUPFAM" id="SSF52540">
    <property type="entry name" value="P-loop containing nucleoside triphosphate hydrolases"/>
    <property type="match status" value="1"/>
</dbReference>
<keyword evidence="2" id="KW-0808">Transferase</keyword>
<dbReference type="Pfam" id="PF07679">
    <property type="entry name" value="I-set"/>
    <property type="match status" value="1"/>
</dbReference>
<sequence>MEGLEVSFECEVEKQYPIEWYKDDNRVIPSSNIEINTPLQRVHKLTILQTTLADKGRYEIKINNILSSAELDVKEMPSAIKEMDEHDRSIFLEAAKSGIAVRFNIRIILVGKQGVGKTCLLRRLMRESIDDVESTDGINIEVKRCKINLHTKEWIFNKGNHKFTITGSLYIYSIGCQKALNHCKNTVVNIRNSFYSQNN</sequence>
<evidence type="ECO:0000313" key="2">
    <source>
        <dbReference type="EMBL" id="CAG2239430.1"/>
    </source>
</evidence>
<gene>
    <name evidence="2" type="ORF">MEDL_51776</name>
</gene>
<dbReference type="EMBL" id="CAJPWZ010002519">
    <property type="protein sequence ID" value="CAG2239430.1"/>
    <property type="molecule type" value="Genomic_DNA"/>
</dbReference>
<dbReference type="InterPro" id="IPR027417">
    <property type="entry name" value="P-loop_NTPase"/>
</dbReference>
<evidence type="ECO:0000313" key="3">
    <source>
        <dbReference type="Proteomes" id="UP000683360"/>
    </source>
</evidence>
<dbReference type="InterPro" id="IPR013783">
    <property type="entry name" value="Ig-like_fold"/>
</dbReference>
<dbReference type="InterPro" id="IPR036179">
    <property type="entry name" value="Ig-like_dom_sf"/>
</dbReference>
<dbReference type="GO" id="GO:0004674">
    <property type="term" value="F:protein serine/threonine kinase activity"/>
    <property type="evidence" value="ECO:0007669"/>
    <property type="project" value="UniProtKB-EC"/>
</dbReference>
<dbReference type="Proteomes" id="UP000683360">
    <property type="component" value="Unassembled WGS sequence"/>
</dbReference>
<dbReference type="Gene3D" id="2.60.40.10">
    <property type="entry name" value="Immunoglobulins"/>
    <property type="match status" value="1"/>
</dbReference>
<dbReference type="InterPro" id="IPR013098">
    <property type="entry name" value="Ig_I-set"/>
</dbReference>
<comment type="caution">
    <text evidence="2">The sequence shown here is derived from an EMBL/GenBank/DDBJ whole genome shotgun (WGS) entry which is preliminary data.</text>
</comment>